<dbReference type="SUPFAM" id="SSF56219">
    <property type="entry name" value="DNase I-like"/>
    <property type="match status" value="1"/>
</dbReference>
<organism evidence="1 2">
    <name type="scientific">Gossypium barbadense</name>
    <name type="common">Sea Island cotton</name>
    <name type="synonym">Hibiscus barbadensis</name>
    <dbReference type="NCBI Taxonomy" id="3634"/>
    <lineage>
        <taxon>Eukaryota</taxon>
        <taxon>Viridiplantae</taxon>
        <taxon>Streptophyta</taxon>
        <taxon>Embryophyta</taxon>
        <taxon>Tracheophyta</taxon>
        <taxon>Spermatophyta</taxon>
        <taxon>Magnoliopsida</taxon>
        <taxon>eudicotyledons</taxon>
        <taxon>Gunneridae</taxon>
        <taxon>Pentapetalae</taxon>
        <taxon>rosids</taxon>
        <taxon>malvids</taxon>
        <taxon>Malvales</taxon>
        <taxon>Malvaceae</taxon>
        <taxon>Malvoideae</taxon>
        <taxon>Gossypium</taxon>
    </lineage>
</organism>
<proteinExistence type="predicted"/>
<gene>
    <name evidence="1" type="ORF">GOBAR_AA15052</name>
</gene>
<protein>
    <recommendedName>
        <fullName evidence="3">Endonuclease/exonuclease/phosphatase domain-containing protein</fullName>
    </recommendedName>
</protein>
<dbReference type="OrthoDB" id="1001887at2759"/>
<dbReference type="PANTHER" id="PTHR33710:SF64">
    <property type="entry name" value="ENDONUCLEASE_EXONUCLEASE_PHOSPHATASE DOMAIN-CONTAINING PROTEIN"/>
    <property type="match status" value="1"/>
</dbReference>
<dbReference type="Proteomes" id="UP000239757">
    <property type="component" value="Unassembled WGS sequence"/>
</dbReference>
<dbReference type="EMBL" id="KZ664428">
    <property type="protein sequence ID" value="PPS05599.1"/>
    <property type="molecule type" value="Genomic_DNA"/>
</dbReference>
<accession>A0A2P5XQG7</accession>
<dbReference type="Gene3D" id="3.60.10.10">
    <property type="entry name" value="Endonuclease/exonuclease/phosphatase"/>
    <property type="match status" value="1"/>
</dbReference>
<evidence type="ECO:0008006" key="3">
    <source>
        <dbReference type="Google" id="ProtNLM"/>
    </source>
</evidence>
<sequence>MLRRVKSTVKEGWIVGGGDFNTILNNAEKKGSRRKPRNSVDDFCDILEELLLVDVKTSNGWCTGTKNKKGSDLVNERLDRFLISKDMVEKMPFLTTKVVRQSKFDHEAIIMNTIGSKLGKKYSDPKACFKYDKVHEELGLWQFQRYKRLKNKITGLEKKIGNLMGGLNWEKLIKLLKTARGKLGYLYEVKEKYWTQRAHIQWLREGDRNTFYFHLQATGRKEKNNIEKLKDSQGTWHEDKNEICNIAWSYFNDLFKTTTASDGDVDLHFILEYIIDSMNSNLNREFTDNKILATFKQMDPHKAPRVNGLLERFFKEHWQ</sequence>
<dbReference type="InterPro" id="IPR036691">
    <property type="entry name" value="Endo/exonu/phosph_ase_sf"/>
</dbReference>
<reference evidence="1 2" key="1">
    <citation type="submission" date="2015-01" db="EMBL/GenBank/DDBJ databases">
        <title>Genome of allotetraploid Gossypium barbadense reveals genomic plasticity and fiber elongation in cotton evolution.</title>
        <authorList>
            <person name="Chen X."/>
            <person name="Liu X."/>
            <person name="Zhao B."/>
            <person name="Zheng H."/>
            <person name="Hu Y."/>
            <person name="Lu G."/>
            <person name="Yang C."/>
            <person name="Chen J."/>
            <person name="Shan C."/>
            <person name="Zhang L."/>
            <person name="Zhou Y."/>
            <person name="Wang L."/>
            <person name="Guo W."/>
            <person name="Bai Y."/>
            <person name="Ruan J."/>
            <person name="Shangguan X."/>
            <person name="Mao Y."/>
            <person name="Jiang J."/>
            <person name="Zhu Y."/>
            <person name="Lei J."/>
            <person name="Kang H."/>
            <person name="Chen S."/>
            <person name="He X."/>
            <person name="Wang R."/>
            <person name="Wang Y."/>
            <person name="Chen J."/>
            <person name="Wang L."/>
            <person name="Yu S."/>
            <person name="Wang B."/>
            <person name="Wei J."/>
            <person name="Song S."/>
            <person name="Lu X."/>
            <person name="Gao Z."/>
            <person name="Gu W."/>
            <person name="Deng X."/>
            <person name="Ma D."/>
            <person name="Wang S."/>
            <person name="Liang W."/>
            <person name="Fang L."/>
            <person name="Cai C."/>
            <person name="Zhu X."/>
            <person name="Zhou B."/>
            <person name="Zhang Y."/>
            <person name="Chen Z."/>
            <person name="Xu S."/>
            <person name="Zhu R."/>
            <person name="Wang S."/>
            <person name="Zhang T."/>
            <person name="Zhao G."/>
        </authorList>
    </citation>
    <scope>NUCLEOTIDE SEQUENCE [LARGE SCALE GENOMIC DNA]</scope>
    <source>
        <strain evidence="2">cv. Xinhai21</strain>
        <tissue evidence="1">Leaf</tissue>
    </source>
</reference>
<dbReference type="AlphaFoldDB" id="A0A2P5XQG7"/>
<dbReference type="PANTHER" id="PTHR33710">
    <property type="entry name" value="BNAC02G09200D PROTEIN"/>
    <property type="match status" value="1"/>
</dbReference>
<evidence type="ECO:0000313" key="1">
    <source>
        <dbReference type="EMBL" id="PPS05599.1"/>
    </source>
</evidence>
<name>A0A2P5XQG7_GOSBA</name>
<evidence type="ECO:0000313" key="2">
    <source>
        <dbReference type="Proteomes" id="UP000239757"/>
    </source>
</evidence>